<reference evidence="1 3" key="1">
    <citation type="submission" date="2014-11" db="EMBL/GenBank/DDBJ databases">
        <title>Pan-genome of Gallibacterium spp.</title>
        <authorList>
            <person name="Kudirkiene E."/>
            <person name="Bojesen A.M."/>
        </authorList>
    </citation>
    <scope>NUCLEOTIDE SEQUENCE [LARGE SCALE GENOMIC DNA]</scope>
    <source>
        <strain evidence="1 3">F 279</strain>
    </source>
</reference>
<dbReference type="AlphaFoldDB" id="A0A0A3AG74"/>
<reference evidence="2 4" key="2">
    <citation type="submission" date="2018-06" db="EMBL/GenBank/DDBJ databases">
        <authorList>
            <consortium name="Pathogen Informatics"/>
            <person name="Doyle S."/>
        </authorList>
    </citation>
    <scope>NUCLEOTIDE SEQUENCE [LARGE SCALE GENOMIC DNA]</scope>
    <source>
        <strain evidence="2 4">NCTC11413</strain>
    </source>
</reference>
<dbReference type="EMBL" id="JTJO01000080">
    <property type="protein sequence ID" value="OBW95120.1"/>
    <property type="molecule type" value="Genomic_DNA"/>
</dbReference>
<evidence type="ECO:0000313" key="3">
    <source>
        <dbReference type="Proteomes" id="UP000092643"/>
    </source>
</evidence>
<accession>A0A0A3AG74</accession>
<dbReference type="PATRIC" id="fig|750.22.peg.2406"/>
<gene>
    <name evidence="2" type="ORF">NCTC11413_00538</name>
    <name evidence="1" type="ORF">QV03_11740</name>
</gene>
<protein>
    <submittedName>
        <fullName evidence="1">Uncharacterized protein</fullName>
    </submittedName>
</protein>
<dbReference type="Proteomes" id="UP000254232">
    <property type="component" value="Unassembled WGS sequence"/>
</dbReference>
<organism evidence="1 3">
    <name type="scientific">Gallibacterium anatis</name>
    <dbReference type="NCBI Taxonomy" id="750"/>
    <lineage>
        <taxon>Bacteria</taxon>
        <taxon>Pseudomonadati</taxon>
        <taxon>Pseudomonadota</taxon>
        <taxon>Gammaproteobacteria</taxon>
        <taxon>Pasteurellales</taxon>
        <taxon>Pasteurellaceae</taxon>
        <taxon>Gallibacterium</taxon>
    </lineage>
</organism>
<dbReference type="EMBL" id="UGGZ01000001">
    <property type="protein sequence ID" value="STO37429.1"/>
    <property type="molecule type" value="Genomic_DNA"/>
</dbReference>
<name>A0A0A3AG74_9PAST</name>
<dbReference type="Proteomes" id="UP000092643">
    <property type="component" value="Unassembled WGS sequence"/>
</dbReference>
<evidence type="ECO:0000313" key="2">
    <source>
        <dbReference type="EMBL" id="STO37429.1"/>
    </source>
</evidence>
<evidence type="ECO:0000313" key="1">
    <source>
        <dbReference type="EMBL" id="OBW95120.1"/>
    </source>
</evidence>
<evidence type="ECO:0000313" key="4">
    <source>
        <dbReference type="Proteomes" id="UP000254232"/>
    </source>
</evidence>
<sequence length="72" mass="7469">MVKLVIGAMYIVFPGFFMMAMGKAGVAMGDIYNMLITSKAKTESGGEKAGQMGISLATKSSPVKGSPSGFKD</sequence>
<proteinExistence type="predicted"/>